<sequence length="134" mass="14761">MLLAEKSSPPRQAVFLTLIPIHPYTIPHPPLALHQCPAELLVHTRDVPALTRLPVGYRWSSDCNNRQPGKRSGQKSNKTRELPGPCRAETNGLHPSTPIPKARTRNCAADIMSVVVAVAFPGFKWVSNIHDSIC</sequence>
<protein>
    <submittedName>
        <fullName evidence="2">Uncharacterized protein</fullName>
    </submittedName>
</protein>
<proteinExistence type="predicted"/>
<dbReference type="EMBL" id="GG749494">
    <property type="protein sequence ID" value="EGE85456.1"/>
    <property type="molecule type" value="Genomic_DNA"/>
</dbReference>
<dbReference type="Proteomes" id="UP000007802">
    <property type="component" value="Unassembled WGS sequence"/>
</dbReference>
<accession>F2TQE3</accession>
<dbReference type="AlphaFoldDB" id="F2TQE3"/>
<organism evidence="2">
    <name type="scientific">Ajellomyces dermatitidis (strain ATCC 18188 / CBS 674.68)</name>
    <name type="common">Blastomyces dermatitidis</name>
    <dbReference type="NCBI Taxonomy" id="653446"/>
    <lineage>
        <taxon>Eukaryota</taxon>
        <taxon>Fungi</taxon>
        <taxon>Dikarya</taxon>
        <taxon>Ascomycota</taxon>
        <taxon>Pezizomycotina</taxon>
        <taxon>Eurotiomycetes</taxon>
        <taxon>Eurotiomycetidae</taxon>
        <taxon>Onygenales</taxon>
        <taxon>Ajellomycetaceae</taxon>
        <taxon>Blastomyces</taxon>
    </lineage>
</organism>
<evidence type="ECO:0000313" key="2">
    <source>
        <dbReference type="EMBL" id="EGE85456.1"/>
    </source>
</evidence>
<evidence type="ECO:0000256" key="1">
    <source>
        <dbReference type="SAM" id="MobiDB-lite"/>
    </source>
</evidence>
<gene>
    <name evidence="2" type="ORF">BDDG_08401</name>
</gene>
<name>F2TQE3_AJEDA</name>
<dbReference type="HOGENOM" id="CLU_1895618_0_0_1"/>
<reference evidence="2" key="1">
    <citation type="submission" date="2010-03" db="EMBL/GenBank/DDBJ databases">
        <title>Annotation of Blastomyces dermatitidis strain ATCC 18188.</title>
        <authorList>
            <consortium name="The Broad Institute Genome Sequencing Platform"/>
            <consortium name="Broad Institute Genome Sequencing Center for Infectious Disease."/>
            <person name="Cuomo C."/>
            <person name="Klein B."/>
            <person name="Sullivan T."/>
            <person name="Heitman J."/>
            <person name="Young S."/>
            <person name="Zeng Q."/>
            <person name="Gargeya S."/>
            <person name="Alvarado L."/>
            <person name="Berlin A.M."/>
            <person name="Chapman S.B."/>
            <person name="Chen Z."/>
            <person name="Freedman E."/>
            <person name="Gellesch M."/>
            <person name="Goldberg J."/>
            <person name="Griggs A."/>
            <person name="Gujja S."/>
            <person name="Heilman E."/>
            <person name="Heiman D."/>
            <person name="Howarth C."/>
            <person name="Mehta T."/>
            <person name="Neiman D."/>
            <person name="Pearson M."/>
            <person name="Roberts A."/>
            <person name="Saif S."/>
            <person name="Shea T."/>
            <person name="Shenoy N."/>
            <person name="Sisk P."/>
            <person name="Stolte C."/>
            <person name="Sykes S."/>
            <person name="White J."/>
            <person name="Yandava C."/>
            <person name="Haas B."/>
            <person name="Nusbaum C."/>
            <person name="Birren B."/>
        </authorList>
    </citation>
    <scope>NUCLEOTIDE SEQUENCE [LARGE SCALE GENOMIC DNA]</scope>
    <source>
        <strain evidence="2">ATCC 18188</strain>
    </source>
</reference>
<feature type="region of interest" description="Disordered" evidence="1">
    <location>
        <begin position="61"/>
        <end position="100"/>
    </location>
</feature>